<evidence type="ECO:0000313" key="1">
    <source>
        <dbReference type="EMBL" id="RUQ72093.1"/>
    </source>
</evidence>
<dbReference type="InterPro" id="IPR029063">
    <property type="entry name" value="SAM-dependent_MTases_sf"/>
</dbReference>
<dbReference type="Gene3D" id="3.40.50.150">
    <property type="entry name" value="Vaccinia Virus protein VP39"/>
    <property type="match status" value="1"/>
</dbReference>
<dbReference type="RefSeq" id="WP_126997712.1">
    <property type="nucleotide sequence ID" value="NZ_JBNPXW010000005.1"/>
</dbReference>
<dbReference type="SUPFAM" id="SSF53335">
    <property type="entry name" value="S-adenosyl-L-methionine-dependent methyltransferases"/>
    <property type="match status" value="1"/>
</dbReference>
<protein>
    <recommendedName>
        <fullName evidence="3">Class I SAM-dependent methyltransferase</fullName>
    </recommendedName>
</protein>
<dbReference type="Proteomes" id="UP000280346">
    <property type="component" value="Unassembled WGS sequence"/>
</dbReference>
<dbReference type="AlphaFoldDB" id="A0A433J9Z1"/>
<evidence type="ECO:0000313" key="2">
    <source>
        <dbReference type="Proteomes" id="UP000280346"/>
    </source>
</evidence>
<name>A0A433J9Z1_9PROT</name>
<dbReference type="OrthoDB" id="1417142at2"/>
<reference evidence="1 2" key="1">
    <citation type="submission" date="2018-12" db="EMBL/GenBank/DDBJ databases">
        <authorList>
            <person name="Yang Y."/>
        </authorList>
    </citation>
    <scope>NUCLEOTIDE SEQUENCE [LARGE SCALE GENOMIC DNA]</scope>
    <source>
        <strain evidence="1 2">GSF71</strain>
    </source>
</reference>
<proteinExistence type="predicted"/>
<comment type="caution">
    <text evidence="1">The sequence shown here is derived from an EMBL/GenBank/DDBJ whole genome shotgun (WGS) entry which is preliminary data.</text>
</comment>
<dbReference type="EMBL" id="RZIJ01000007">
    <property type="protein sequence ID" value="RUQ72093.1"/>
    <property type="molecule type" value="Genomic_DNA"/>
</dbReference>
<evidence type="ECO:0008006" key="3">
    <source>
        <dbReference type="Google" id="ProtNLM"/>
    </source>
</evidence>
<keyword evidence="2" id="KW-1185">Reference proteome</keyword>
<organism evidence="1 2">
    <name type="scientific">Azospirillum doebereinerae</name>
    <dbReference type="NCBI Taxonomy" id="92933"/>
    <lineage>
        <taxon>Bacteria</taxon>
        <taxon>Pseudomonadati</taxon>
        <taxon>Pseudomonadota</taxon>
        <taxon>Alphaproteobacteria</taxon>
        <taxon>Rhodospirillales</taxon>
        <taxon>Azospirillaceae</taxon>
        <taxon>Azospirillum</taxon>
    </lineage>
</organism>
<accession>A0A433J9Z1</accession>
<sequence length="259" mass="28229">MNDLRPLIEDCCGWNRRTWADAVAFALSAVPDDLHGRTVLEIGAGKYSCLAPAFAKLGATVSCSYYGQARQDVESGQLRVVSERHGIGGISVIEVDIHAVRGVYDIIVLKSVLGGICRGDESENVRAVIDGLMDHLTDGGVILTIDNGRVAPFAKLSRTFGAGRNRWTYFTQADIQRAFSGLSFETRGFGFLNIGALRFLFSRDWQALEAVNDAIHGIDRLLLRHAGINDRAVIATVIRKDGQRTTRPALAARPTTACR</sequence>
<gene>
    <name evidence="1" type="ORF">EJ913_11050</name>
</gene>